<dbReference type="RefSeq" id="WP_020835822.1">
    <property type="nucleotide sequence ID" value="NC_007332.1"/>
</dbReference>
<dbReference type="HOGENOM" id="CLU_091329_0_0_14"/>
<dbReference type="KEGG" id="mhp:MHP7448_0511"/>
<feature type="transmembrane region" description="Helical" evidence="1">
    <location>
        <begin position="42"/>
        <end position="61"/>
    </location>
</feature>
<accession>Q4A7L2</accession>
<evidence type="ECO:0000313" key="2">
    <source>
        <dbReference type="EMBL" id="AAZ53877.2"/>
    </source>
</evidence>
<feature type="transmembrane region" description="Helical" evidence="1">
    <location>
        <begin position="232"/>
        <end position="258"/>
    </location>
</feature>
<feature type="transmembrane region" description="Helical" evidence="1">
    <location>
        <begin position="67"/>
        <end position="93"/>
    </location>
</feature>
<proteinExistence type="predicted"/>
<keyword evidence="1" id="KW-0812">Transmembrane</keyword>
<protein>
    <submittedName>
        <fullName evidence="2">Uncharacterized protein</fullName>
    </submittedName>
</protein>
<gene>
    <name evidence="2" type="ordered locus">MHP7448_0511</name>
</gene>
<keyword evidence="1" id="KW-1133">Transmembrane helix</keyword>
<name>Q4A7L2_MESH7</name>
<organism evidence="2 3">
    <name type="scientific">Mesomycoplasma hyopneumoniae (strain 7448)</name>
    <name type="common">Mycoplasma hyopneumoniae</name>
    <dbReference type="NCBI Taxonomy" id="262722"/>
    <lineage>
        <taxon>Bacteria</taxon>
        <taxon>Bacillati</taxon>
        <taxon>Mycoplasmatota</taxon>
        <taxon>Mycoplasmoidales</taxon>
        <taxon>Metamycoplasmataceae</taxon>
        <taxon>Mesomycoplasma</taxon>
    </lineage>
</organism>
<evidence type="ECO:0000256" key="1">
    <source>
        <dbReference type="SAM" id="Phobius"/>
    </source>
</evidence>
<dbReference type="Proteomes" id="UP000000553">
    <property type="component" value="Chromosome"/>
</dbReference>
<sequence length="266" mass="30357">MIDDFLNDAKIKDEFLKLQTEFQEKKERFEEFFKKYQKLYDINNGLNITSSIFAAASWALFLTYTGLAFWTFGATLPFAAAAALQSSIMTFFVSESFKAQKAIGEDLKRIKEFKNSSEYQKINKFLQMNFEEFKAELKTKLKNKDPDFIFFYNIINISTQTSAVRYLIKTTIEKVMKVMVSKILGRKITNTVLRDLVTEALFKKAFFSAHKIADGLKIAGKLKRGVLTTIKYANPLGAIISILDTLVSAISVLTNLVITSQLKNNY</sequence>
<dbReference type="EMBL" id="AE017244">
    <property type="protein sequence ID" value="AAZ53877.2"/>
    <property type="molecule type" value="Genomic_DNA"/>
</dbReference>
<reference evidence="2 3" key="1">
    <citation type="journal article" date="2005" name="J. Bacteriol.">
        <title>Swine and poultry pathogens: the complete genome sequences of two strains of Mycoplasma hyopneumoniae and a strain of Mycoplasma synoviae.</title>
        <authorList>
            <person name="Vasconcelos A.T."/>
            <person name="Ferreira H.B."/>
            <person name="Bizarro C.V."/>
            <person name="Bonatto S.L."/>
            <person name="Carvalho M.O."/>
            <person name="Pinto P.M."/>
            <person name="Almeida D.F."/>
            <person name="Almeida L.G."/>
            <person name="Almeida R."/>
            <person name="Alves-Filho L."/>
            <person name="Assuncao E.N."/>
            <person name="Azevedo V.A."/>
            <person name="Bogo M.R."/>
            <person name="Brigido M.M."/>
            <person name="Brocchi M."/>
            <person name="Burity H.A."/>
            <person name="Camargo A.A."/>
            <person name="Camargo S.S."/>
            <person name="Carepo M.S."/>
            <person name="Carraro D.M."/>
            <person name="de Mattos Cascardo J.C."/>
            <person name="Castro L.A."/>
            <person name="Cavalcanti G."/>
            <person name="Chemale G."/>
            <person name="Collevatti R.G."/>
            <person name="Cunha C.W."/>
            <person name="Dallagiovanna B."/>
            <person name="Dambros B.P."/>
            <person name="Dellagostin O.A."/>
            <person name="Falcao C."/>
            <person name="Fantinatti-Garboggini F."/>
            <person name="Felipe M.S."/>
            <person name="Fiorentin L."/>
            <person name="Franco G.R."/>
            <person name="Freitas N.S."/>
            <person name="Frias D."/>
            <person name="Grangeiro T.B."/>
            <person name="Grisard E.C."/>
            <person name="Guimaraes C.T."/>
            <person name="Hungria M."/>
            <person name="Jardim S.N."/>
            <person name="Krieger M.A."/>
            <person name="Laurino J.P."/>
            <person name="Lima L.F."/>
            <person name="Lopes M.I."/>
            <person name="Loreto E.L."/>
            <person name="Madeira H.M."/>
            <person name="Manfio G.P."/>
            <person name="Maranhao A.Q."/>
            <person name="Martinkovics C.T."/>
            <person name="Medeiros S.R."/>
            <person name="Moreira M.A."/>
            <person name="Neiva M."/>
            <person name="Ramalho-Neto C.E."/>
            <person name="Nicolas M.F."/>
            <person name="Oliveira S.C."/>
            <person name="Paixao R.F."/>
            <person name="Pedrosa F.O."/>
            <person name="Pena S.D."/>
            <person name="Pereira M."/>
            <person name="Pereira-Ferrari L."/>
            <person name="Piffer I."/>
            <person name="Pinto L.S."/>
            <person name="Potrich D.P."/>
            <person name="Salim A.C."/>
            <person name="Santos F.R."/>
            <person name="Schmitt R."/>
            <person name="Schneider M.P."/>
            <person name="Schrank A."/>
            <person name="Schrank I.S."/>
            <person name="Schuck A.F."/>
            <person name="Seuanez H.N."/>
            <person name="Silva D.W."/>
            <person name="Silva R."/>
            <person name="Silva S.C."/>
            <person name="Soares C.M."/>
            <person name="Souza K.R."/>
            <person name="Souza R.C."/>
            <person name="Staats C.C."/>
            <person name="Steffens M.B."/>
            <person name="Teixeira S.M."/>
            <person name="Urmenyi T.P."/>
            <person name="Vainstein M.H."/>
            <person name="Zuccherato L.W."/>
            <person name="Simpson A.J."/>
            <person name="Zaha A."/>
        </authorList>
    </citation>
    <scope>NUCLEOTIDE SEQUENCE [LARGE SCALE GENOMIC DNA]</scope>
    <source>
        <strain evidence="2 3">7448</strain>
    </source>
</reference>
<keyword evidence="1" id="KW-0472">Membrane</keyword>
<dbReference type="AlphaFoldDB" id="Q4A7L2"/>
<evidence type="ECO:0000313" key="3">
    <source>
        <dbReference type="Proteomes" id="UP000000553"/>
    </source>
</evidence>